<organism evidence="3 4">
    <name type="scientific">Nitrosomonas oligotropha</name>
    <dbReference type="NCBI Taxonomy" id="42354"/>
    <lineage>
        <taxon>Bacteria</taxon>
        <taxon>Pseudomonadati</taxon>
        <taxon>Pseudomonadota</taxon>
        <taxon>Betaproteobacteria</taxon>
        <taxon>Nitrosomonadales</taxon>
        <taxon>Nitrosomonadaceae</taxon>
        <taxon>Nitrosomonas</taxon>
    </lineage>
</organism>
<dbReference type="AlphaFoldDB" id="A0A1H8LSQ2"/>
<dbReference type="STRING" id="42354.SAMN05216333_10440"/>
<keyword evidence="4" id="KW-1185">Reference proteome</keyword>
<keyword evidence="3" id="KW-0548">Nucleotidyltransferase</keyword>
<reference evidence="4" key="1">
    <citation type="submission" date="2016-10" db="EMBL/GenBank/DDBJ databases">
        <authorList>
            <person name="Varghese N."/>
            <person name="Submissions S."/>
        </authorList>
    </citation>
    <scope>NUCLEOTIDE SEQUENCE [LARGE SCALE GENOMIC DNA]</scope>
    <source>
        <strain evidence="4">Nm76</strain>
    </source>
</reference>
<gene>
    <name evidence="3" type="ORF">SAMN05216333_10440</name>
</gene>
<evidence type="ECO:0000313" key="4">
    <source>
        <dbReference type="Proteomes" id="UP000198814"/>
    </source>
</evidence>
<dbReference type="OrthoDB" id="159246at2"/>
<dbReference type="Pfam" id="PF12804">
    <property type="entry name" value="NTP_transf_3"/>
    <property type="match status" value="1"/>
</dbReference>
<accession>A0A1H8LSQ2</accession>
<keyword evidence="3" id="KW-0808">Transferase</keyword>
<evidence type="ECO:0000259" key="2">
    <source>
        <dbReference type="Pfam" id="PF12804"/>
    </source>
</evidence>
<feature type="domain" description="MobA-like NTP transferase" evidence="2">
    <location>
        <begin position="14"/>
        <end position="152"/>
    </location>
</feature>
<dbReference type="SUPFAM" id="SSF53448">
    <property type="entry name" value="Nucleotide-diphospho-sugar transferases"/>
    <property type="match status" value="1"/>
</dbReference>
<dbReference type="Proteomes" id="UP000198814">
    <property type="component" value="Unassembled WGS sequence"/>
</dbReference>
<dbReference type="InterPro" id="IPR029044">
    <property type="entry name" value="Nucleotide-diphossugar_trans"/>
</dbReference>
<protein>
    <submittedName>
        <fullName evidence="3">2-C-methyl-D-erythritol 4-phosphate cytidylyltransferase</fullName>
    </submittedName>
</protein>
<evidence type="ECO:0000313" key="3">
    <source>
        <dbReference type="EMBL" id="SEO07866.1"/>
    </source>
</evidence>
<dbReference type="InterPro" id="IPR025877">
    <property type="entry name" value="MobA-like_NTP_Trfase"/>
</dbReference>
<dbReference type="GO" id="GO:0016779">
    <property type="term" value="F:nucleotidyltransferase activity"/>
    <property type="evidence" value="ECO:0007669"/>
    <property type="project" value="UniProtKB-KW"/>
</dbReference>
<proteinExistence type="predicted"/>
<dbReference type="Gene3D" id="3.90.550.10">
    <property type="entry name" value="Spore Coat Polysaccharide Biosynthesis Protein SpsA, Chain A"/>
    <property type="match status" value="1"/>
</dbReference>
<name>A0A1H8LSQ2_9PROT</name>
<dbReference type="EMBL" id="FODO01000004">
    <property type="protein sequence ID" value="SEO07866.1"/>
    <property type="molecule type" value="Genomic_DNA"/>
</dbReference>
<sequence>MSAESRPATQQFAAVVLAADRTSKDPITQHTGAACKAFAPVDGVPMIIRVLDTLKACDLISTVILCGPPESLHDRCPELKQRIASGQVIWLPNLDSPSRSADRGLNHIPLDTPVLLTTADHALLTPGIVRSFLQNTLTTQCDAAVGAVSGQSIADAFPGCKRTIIRLRDGGFRGCNLYAFNPQGRTLVGFWQQAEDLRKRPWRLIGQVLGFKAVLLYVFGLLTSQQALAAVSEKSGVNIQLVMLDDPRAGIDVDKVEDLMLAEVILSRKAGSECSTNPS</sequence>
<dbReference type="RefSeq" id="WP_090316522.1">
    <property type="nucleotide sequence ID" value="NZ_FNOE01000004.1"/>
</dbReference>
<evidence type="ECO:0000256" key="1">
    <source>
        <dbReference type="ARBA" id="ARBA00022842"/>
    </source>
</evidence>
<keyword evidence="1" id="KW-0460">Magnesium</keyword>